<dbReference type="EMBL" id="BMAC01000109">
    <property type="protein sequence ID" value="GFP85602.1"/>
    <property type="molecule type" value="Genomic_DNA"/>
</dbReference>
<comment type="caution">
    <text evidence="2">The sequence shown here is derived from an EMBL/GenBank/DDBJ whole genome shotgun (WGS) entry which is preliminary data.</text>
</comment>
<organism evidence="2 3">
    <name type="scientific">Phtheirospermum japonicum</name>
    <dbReference type="NCBI Taxonomy" id="374723"/>
    <lineage>
        <taxon>Eukaryota</taxon>
        <taxon>Viridiplantae</taxon>
        <taxon>Streptophyta</taxon>
        <taxon>Embryophyta</taxon>
        <taxon>Tracheophyta</taxon>
        <taxon>Spermatophyta</taxon>
        <taxon>Magnoliopsida</taxon>
        <taxon>eudicotyledons</taxon>
        <taxon>Gunneridae</taxon>
        <taxon>Pentapetalae</taxon>
        <taxon>asterids</taxon>
        <taxon>lamiids</taxon>
        <taxon>Lamiales</taxon>
        <taxon>Orobanchaceae</taxon>
        <taxon>Orobanchaceae incertae sedis</taxon>
        <taxon>Phtheirospermum</taxon>
    </lineage>
</organism>
<accession>A0A830BHG3</accession>
<dbReference type="AlphaFoldDB" id="A0A830BHG3"/>
<feature type="region of interest" description="Disordered" evidence="1">
    <location>
        <begin position="90"/>
        <end position="119"/>
    </location>
</feature>
<sequence>MAISTSKVVAAASMSMPSVRAPVSLISKHDSMILIFLYAVQALKFTSDCLSRSPPPSPILPKRLPAECKREPPSSLSSFASTQLTVREALKRRREPRSSSFSSSTMSAPRSKSLRTPNHMPLTILNREDIEFEILHIFREANRVADALAKVGFKENEFKNHTFEDPENAYPNIKDLIKQEMEDPPDENWLSY</sequence>
<keyword evidence="3" id="KW-1185">Reference proteome</keyword>
<evidence type="ECO:0000256" key="1">
    <source>
        <dbReference type="SAM" id="MobiDB-lite"/>
    </source>
</evidence>
<feature type="region of interest" description="Disordered" evidence="1">
    <location>
        <begin position="52"/>
        <end position="78"/>
    </location>
</feature>
<dbReference type="Proteomes" id="UP000653305">
    <property type="component" value="Unassembled WGS sequence"/>
</dbReference>
<protein>
    <submittedName>
        <fullName evidence="2">Uncharacterized protein</fullName>
    </submittedName>
</protein>
<name>A0A830BHG3_9LAMI</name>
<feature type="compositionally biased region" description="Low complexity" evidence="1">
    <location>
        <begin position="98"/>
        <end position="111"/>
    </location>
</feature>
<evidence type="ECO:0000313" key="3">
    <source>
        <dbReference type="Proteomes" id="UP000653305"/>
    </source>
</evidence>
<reference evidence="2" key="1">
    <citation type="submission" date="2020-07" db="EMBL/GenBank/DDBJ databases">
        <title>Ethylene signaling mediates host invasion by parasitic plants.</title>
        <authorList>
            <person name="Yoshida S."/>
        </authorList>
    </citation>
    <scope>NUCLEOTIDE SEQUENCE</scope>
    <source>
        <strain evidence="2">Okayama</strain>
    </source>
</reference>
<evidence type="ECO:0000313" key="2">
    <source>
        <dbReference type="EMBL" id="GFP85602.1"/>
    </source>
</evidence>
<gene>
    <name evidence="2" type="ORF">PHJA_000703900</name>
</gene>
<proteinExistence type="predicted"/>